<protein>
    <submittedName>
        <fullName evidence="1">Uncharacterized protein</fullName>
    </submittedName>
</protein>
<dbReference type="AlphaFoldDB" id="A0A401SGI4"/>
<comment type="caution">
    <text evidence="1">The sequence shown here is derived from an EMBL/GenBank/DDBJ whole genome shotgun (WGS) entry which is preliminary data.</text>
</comment>
<name>A0A401SGI4_CHIPU</name>
<dbReference type="Proteomes" id="UP000287033">
    <property type="component" value="Unassembled WGS sequence"/>
</dbReference>
<evidence type="ECO:0000313" key="2">
    <source>
        <dbReference type="Proteomes" id="UP000287033"/>
    </source>
</evidence>
<organism evidence="1 2">
    <name type="scientific">Chiloscyllium punctatum</name>
    <name type="common">Brownbanded bambooshark</name>
    <name type="synonym">Hemiscyllium punctatum</name>
    <dbReference type="NCBI Taxonomy" id="137246"/>
    <lineage>
        <taxon>Eukaryota</taxon>
        <taxon>Metazoa</taxon>
        <taxon>Chordata</taxon>
        <taxon>Craniata</taxon>
        <taxon>Vertebrata</taxon>
        <taxon>Chondrichthyes</taxon>
        <taxon>Elasmobranchii</taxon>
        <taxon>Galeomorphii</taxon>
        <taxon>Galeoidea</taxon>
        <taxon>Orectolobiformes</taxon>
        <taxon>Hemiscylliidae</taxon>
        <taxon>Chiloscyllium</taxon>
    </lineage>
</organism>
<keyword evidence="2" id="KW-1185">Reference proteome</keyword>
<reference evidence="1 2" key="1">
    <citation type="journal article" date="2018" name="Nat. Ecol. Evol.">
        <title>Shark genomes provide insights into elasmobranch evolution and the origin of vertebrates.</title>
        <authorList>
            <person name="Hara Y"/>
            <person name="Yamaguchi K"/>
            <person name="Onimaru K"/>
            <person name="Kadota M"/>
            <person name="Koyanagi M"/>
            <person name="Keeley SD"/>
            <person name="Tatsumi K"/>
            <person name="Tanaka K"/>
            <person name="Motone F"/>
            <person name="Kageyama Y"/>
            <person name="Nozu R"/>
            <person name="Adachi N"/>
            <person name="Nishimura O"/>
            <person name="Nakagawa R"/>
            <person name="Tanegashima C"/>
            <person name="Kiyatake I"/>
            <person name="Matsumoto R"/>
            <person name="Murakumo K"/>
            <person name="Nishida K"/>
            <person name="Terakita A"/>
            <person name="Kuratani S"/>
            <person name="Sato K"/>
            <person name="Hyodo S Kuraku.S."/>
        </authorList>
    </citation>
    <scope>NUCLEOTIDE SEQUENCE [LARGE SCALE GENOMIC DNA]</scope>
</reference>
<accession>A0A401SGI4</accession>
<sequence>MRIYCIPRVGSVHRVEHVCNHWGRLSNISPPPDIQHVDLRHLQAVFAGKVHWRHPRNHKPTPGWTHGQLDDILDSADAQMPWEDSVTMNPLTKTLTVKAKPSASPSPSSRTPVIRGDCINAGLHINKRGT</sequence>
<dbReference type="EMBL" id="BEZZ01000252">
    <property type="protein sequence ID" value="GCC29450.1"/>
    <property type="molecule type" value="Genomic_DNA"/>
</dbReference>
<evidence type="ECO:0000313" key="1">
    <source>
        <dbReference type="EMBL" id="GCC29450.1"/>
    </source>
</evidence>
<proteinExistence type="predicted"/>
<gene>
    <name evidence="1" type="ORF">chiPu_0007892</name>
</gene>